<keyword evidence="5" id="KW-0472">Membrane</keyword>
<dbReference type="Proteomes" id="UP000275385">
    <property type="component" value="Unassembled WGS sequence"/>
</dbReference>
<dbReference type="PANTHER" id="PTHR24269">
    <property type="entry name" value="KREMEN PROTEIN"/>
    <property type="match status" value="1"/>
</dbReference>
<comment type="caution">
    <text evidence="9">The sequence shown here is derived from an EMBL/GenBank/DDBJ whole genome shotgun (WGS) entry which is preliminary data.</text>
</comment>
<dbReference type="OrthoDB" id="5985073at2759"/>
<evidence type="ECO:0000256" key="4">
    <source>
        <dbReference type="ARBA" id="ARBA00022989"/>
    </source>
</evidence>
<dbReference type="EMBL" id="QVQW01000043">
    <property type="protein sequence ID" value="RKU43389.1"/>
    <property type="molecule type" value="Genomic_DNA"/>
</dbReference>
<keyword evidence="4" id="KW-1133">Transmembrane helix</keyword>
<comment type="subcellular location">
    <subcellularLocation>
        <location evidence="1">Membrane</location>
        <topology evidence="1">Single-pass membrane protein</topology>
    </subcellularLocation>
</comment>
<evidence type="ECO:0000256" key="6">
    <source>
        <dbReference type="ARBA" id="ARBA00023180"/>
    </source>
</evidence>
<feature type="domain" description="WSC" evidence="8">
    <location>
        <begin position="168"/>
        <end position="259"/>
    </location>
</feature>
<dbReference type="AlphaFoldDB" id="A0A420Y673"/>
<gene>
    <name evidence="9" type="ORF">DL546_001786</name>
</gene>
<dbReference type="PROSITE" id="PS51212">
    <property type="entry name" value="WSC"/>
    <property type="match status" value="3"/>
</dbReference>
<name>A0A420Y673_9PEZI</name>
<keyword evidence="3" id="KW-0732">Signal</keyword>
<feature type="compositionally biased region" description="Low complexity" evidence="7">
    <location>
        <begin position="80"/>
        <end position="159"/>
    </location>
</feature>
<dbReference type="GO" id="GO:0005886">
    <property type="term" value="C:plasma membrane"/>
    <property type="evidence" value="ECO:0007669"/>
    <property type="project" value="TreeGrafter"/>
</dbReference>
<dbReference type="InterPro" id="IPR002889">
    <property type="entry name" value="WSC_carb-bd"/>
</dbReference>
<dbReference type="PANTHER" id="PTHR24269:SF16">
    <property type="entry name" value="PROTEIN SLG1"/>
    <property type="match status" value="1"/>
</dbReference>
<evidence type="ECO:0000256" key="1">
    <source>
        <dbReference type="ARBA" id="ARBA00004167"/>
    </source>
</evidence>
<evidence type="ECO:0000259" key="8">
    <source>
        <dbReference type="PROSITE" id="PS51212"/>
    </source>
</evidence>
<dbReference type="SMART" id="SM00321">
    <property type="entry name" value="WSC"/>
    <property type="match status" value="3"/>
</dbReference>
<evidence type="ECO:0000256" key="3">
    <source>
        <dbReference type="ARBA" id="ARBA00022729"/>
    </source>
</evidence>
<keyword evidence="6" id="KW-0325">Glycoprotein</keyword>
<evidence type="ECO:0000256" key="2">
    <source>
        <dbReference type="ARBA" id="ARBA00022692"/>
    </source>
</evidence>
<dbReference type="Pfam" id="PF01822">
    <property type="entry name" value="WSC"/>
    <property type="match status" value="3"/>
</dbReference>
<dbReference type="STRING" id="177199.A0A420Y673"/>
<feature type="domain" description="WSC" evidence="8">
    <location>
        <begin position="285"/>
        <end position="376"/>
    </location>
</feature>
<sequence length="379" mass="38520">MTLESCADFCAAYTYFGTEYGRECYCGNTIDGSSTTAPLSDCSMICAGSAVEYCGAGSRLELYSVAATSASSQMASSTTISSSISSSTTNPPTTSKSTSTTSTPNSLESTASSVTSSASTTGPSSTSITPTIRTSTTTPPSSTTSASTSTSSTSTTPTTLGHLPTISPFTLLGCYTEALSSRALTGPSYSDSSNSLSLCASFCSSYRYFGTEYSSECYCGNTLDSTSLPAPLADCSMTCSGNPLQYCGAGNRLELYINNATTTTLSPSPPSPSQKAVVSGAAGASWGFKSCCTEATDSRALTGASYADDEMTLESCARFCSAWGYFGTEYGRECYCGNGFGAGSVVTDGKECGMGCAGDAGELCGAAGRLSVYAKQLAG</sequence>
<evidence type="ECO:0000256" key="7">
    <source>
        <dbReference type="SAM" id="MobiDB-lite"/>
    </source>
</evidence>
<evidence type="ECO:0000313" key="9">
    <source>
        <dbReference type="EMBL" id="RKU43389.1"/>
    </source>
</evidence>
<accession>A0A420Y673</accession>
<organism evidence="9 10">
    <name type="scientific">Coniochaeta pulveracea</name>
    <dbReference type="NCBI Taxonomy" id="177199"/>
    <lineage>
        <taxon>Eukaryota</taxon>
        <taxon>Fungi</taxon>
        <taxon>Dikarya</taxon>
        <taxon>Ascomycota</taxon>
        <taxon>Pezizomycotina</taxon>
        <taxon>Sordariomycetes</taxon>
        <taxon>Sordariomycetidae</taxon>
        <taxon>Coniochaetales</taxon>
        <taxon>Coniochaetaceae</taxon>
        <taxon>Coniochaeta</taxon>
    </lineage>
</organism>
<reference evidence="9 10" key="1">
    <citation type="submission" date="2018-08" db="EMBL/GenBank/DDBJ databases">
        <title>Draft genome of the lignicolous fungus Coniochaeta pulveracea.</title>
        <authorList>
            <person name="Borstlap C.J."/>
            <person name="De Witt R.N."/>
            <person name="Botha A."/>
            <person name="Volschenk H."/>
        </authorList>
    </citation>
    <scope>NUCLEOTIDE SEQUENCE [LARGE SCALE GENOMIC DNA]</scope>
    <source>
        <strain evidence="9 10">CAB683</strain>
    </source>
</reference>
<keyword evidence="10" id="KW-1185">Reference proteome</keyword>
<evidence type="ECO:0000313" key="10">
    <source>
        <dbReference type="Proteomes" id="UP000275385"/>
    </source>
</evidence>
<feature type="region of interest" description="Disordered" evidence="7">
    <location>
        <begin position="80"/>
        <end position="161"/>
    </location>
</feature>
<dbReference type="InterPro" id="IPR051836">
    <property type="entry name" value="Kremen_rcpt"/>
</dbReference>
<keyword evidence="2" id="KW-0812">Transmembrane</keyword>
<evidence type="ECO:0000256" key="5">
    <source>
        <dbReference type="ARBA" id="ARBA00023136"/>
    </source>
</evidence>
<protein>
    <recommendedName>
        <fullName evidence="8">WSC domain-containing protein</fullName>
    </recommendedName>
</protein>
<feature type="domain" description="WSC" evidence="8">
    <location>
        <begin position="1"/>
        <end position="66"/>
    </location>
</feature>
<proteinExistence type="predicted"/>